<evidence type="ECO:0000256" key="4">
    <source>
        <dbReference type="SAM" id="Phobius"/>
    </source>
</evidence>
<evidence type="ECO:0000256" key="2">
    <source>
        <dbReference type="ARBA" id="ARBA00023303"/>
    </source>
</evidence>
<dbReference type="SUPFAM" id="SSF51206">
    <property type="entry name" value="cAMP-binding domain-like"/>
    <property type="match status" value="1"/>
</dbReference>
<gene>
    <name evidence="5" type="ORF">M5K25_002267</name>
</gene>
<feature type="transmembrane region" description="Helical" evidence="4">
    <location>
        <begin position="469"/>
        <end position="494"/>
    </location>
</feature>
<comment type="caution">
    <text evidence="5">The sequence shown here is derived from an EMBL/GenBank/DDBJ whole genome shotgun (WGS) entry which is preliminary data.</text>
</comment>
<keyword evidence="4" id="KW-0812">Transmembrane</keyword>
<dbReference type="InterPro" id="IPR000595">
    <property type="entry name" value="cNMP-bd_dom"/>
</dbReference>
<feature type="transmembrane region" description="Helical" evidence="4">
    <location>
        <begin position="158"/>
        <end position="181"/>
    </location>
</feature>
<feature type="transmembrane region" description="Helical" evidence="4">
    <location>
        <begin position="92"/>
        <end position="114"/>
    </location>
</feature>
<reference evidence="5 6" key="1">
    <citation type="journal article" date="2024" name="Plant Biotechnol. J.">
        <title>Dendrobium thyrsiflorum genome and its molecular insights into genes involved in important horticultural traits.</title>
        <authorList>
            <person name="Chen B."/>
            <person name="Wang J.Y."/>
            <person name="Zheng P.J."/>
            <person name="Li K.L."/>
            <person name="Liang Y.M."/>
            <person name="Chen X.F."/>
            <person name="Zhang C."/>
            <person name="Zhao X."/>
            <person name="He X."/>
            <person name="Zhang G.Q."/>
            <person name="Liu Z.J."/>
            <person name="Xu Q."/>
        </authorList>
    </citation>
    <scope>NUCLEOTIDE SEQUENCE [LARGE SCALE GENOMIC DNA]</scope>
    <source>
        <strain evidence="5">GZMU011</strain>
    </source>
</reference>
<feature type="region of interest" description="Disordered" evidence="3">
    <location>
        <begin position="724"/>
        <end position="750"/>
    </location>
</feature>
<keyword evidence="1" id="KW-0813">Transport</keyword>
<feature type="transmembrane region" description="Helical" evidence="4">
    <location>
        <begin position="442"/>
        <end position="463"/>
    </location>
</feature>
<feature type="transmembrane region" description="Helical" evidence="4">
    <location>
        <begin position="218"/>
        <end position="240"/>
    </location>
</feature>
<dbReference type="SUPFAM" id="SSF81324">
    <property type="entry name" value="Voltage-gated potassium channels"/>
    <property type="match status" value="1"/>
</dbReference>
<organism evidence="5 6">
    <name type="scientific">Dendrobium thyrsiflorum</name>
    <name type="common">Pinecone-like raceme dendrobium</name>
    <name type="synonym">Orchid</name>
    <dbReference type="NCBI Taxonomy" id="117978"/>
    <lineage>
        <taxon>Eukaryota</taxon>
        <taxon>Viridiplantae</taxon>
        <taxon>Streptophyta</taxon>
        <taxon>Embryophyta</taxon>
        <taxon>Tracheophyta</taxon>
        <taxon>Spermatophyta</taxon>
        <taxon>Magnoliopsida</taxon>
        <taxon>Liliopsida</taxon>
        <taxon>Asparagales</taxon>
        <taxon>Orchidaceae</taxon>
        <taxon>Epidendroideae</taxon>
        <taxon>Malaxideae</taxon>
        <taxon>Dendrobiinae</taxon>
        <taxon>Dendrobium</taxon>
    </lineage>
</organism>
<keyword evidence="1" id="KW-1071">Ligand-gated ion channel</keyword>
<dbReference type="GO" id="GO:0034220">
    <property type="term" value="P:monoatomic ion transmembrane transport"/>
    <property type="evidence" value="ECO:0007669"/>
    <property type="project" value="UniProtKB-KW"/>
</dbReference>
<dbReference type="InterPro" id="IPR014710">
    <property type="entry name" value="RmlC-like_jellyroll"/>
</dbReference>
<dbReference type="Gene3D" id="1.10.287.630">
    <property type="entry name" value="Helix hairpin bin"/>
    <property type="match status" value="1"/>
</dbReference>
<dbReference type="PANTHER" id="PTHR45651">
    <property type="entry name" value="CYCLIC NUCLEOTIDE-GATED ION CHANNEL 15-RELATED-RELATED"/>
    <property type="match status" value="1"/>
</dbReference>
<keyword evidence="6" id="KW-1185">Reference proteome</keyword>
<dbReference type="GO" id="GO:0016020">
    <property type="term" value="C:membrane"/>
    <property type="evidence" value="ECO:0007669"/>
    <property type="project" value="UniProtKB-SubCell"/>
</dbReference>
<feature type="compositionally biased region" description="Gly residues" evidence="3">
    <location>
        <begin position="724"/>
        <end position="733"/>
    </location>
</feature>
<feature type="compositionally biased region" description="Low complexity" evidence="3">
    <location>
        <begin position="1"/>
        <end position="17"/>
    </location>
</feature>
<dbReference type="EMBL" id="JANQDX010000002">
    <property type="protein sequence ID" value="KAL0928033.1"/>
    <property type="molecule type" value="Genomic_DNA"/>
</dbReference>
<proteinExistence type="predicted"/>
<feature type="transmembrane region" description="Helical" evidence="4">
    <location>
        <begin position="187"/>
        <end position="206"/>
    </location>
</feature>
<dbReference type="Gene3D" id="2.60.120.10">
    <property type="entry name" value="Jelly Rolls"/>
    <property type="match status" value="1"/>
</dbReference>
<evidence type="ECO:0000256" key="1">
    <source>
        <dbReference type="ARBA" id="ARBA00023286"/>
    </source>
</evidence>
<evidence type="ECO:0000313" key="5">
    <source>
        <dbReference type="EMBL" id="KAL0928033.1"/>
    </source>
</evidence>
<keyword evidence="4" id="KW-1133">Transmembrane helix</keyword>
<evidence type="ECO:0008006" key="7">
    <source>
        <dbReference type="Google" id="ProtNLM"/>
    </source>
</evidence>
<feature type="transmembrane region" description="Helical" evidence="4">
    <location>
        <begin position="260"/>
        <end position="277"/>
    </location>
</feature>
<dbReference type="Proteomes" id="UP001552299">
    <property type="component" value="Unassembled WGS sequence"/>
</dbReference>
<dbReference type="AlphaFoldDB" id="A0ABD0W7K2"/>
<protein>
    <recommendedName>
        <fullName evidence="7">Cyclic nucleotide-binding domain-containing protein</fullName>
    </recommendedName>
</protein>
<keyword evidence="1" id="KW-0406">Ion transport</keyword>
<dbReference type="InterPro" id="IPR018490">
    <property type="entry name" value="cNMP-bd_dom_sf"/>
</dbReference>
<feature type="transmembrane region" description="Helical" evidence="4">
    <location>
        <begin position="59"/>
        <end position="80"/>
    </location>
</feature>
<dbReference type="CDD" id="cd00038">
    <property type="entry name" value="CAP_ED"/>
    <property type="match status" value="1"/>
</dbReference>
<dbReference type="PANTHER" id="PTHR45651:SF14">
    <property type="entry name" value="CYCLIC NUCLEOTIDE-GATED ION CHANNEL 4"/>
    <property type="match status" value="1"/>
</dbReference>
<evidence type="ECO:0000256" key="3">
    <source>
        <dbReference type="SAM" id="MobiDB-lite"/>
    </source>
</evidence>
<keyword evidence="2" id="KW-0407">Ion channel</keyword>
<sequence>MLPSSSSNTVMDSSNSSHFPSHIADRNSDEEAWSYNPPKHGNGGAFDPQSKWVQEWNRAFLLVRASGLFVDPLFFYALSINSDELCLFVDGWFAATITLLRFITDAVHLWNMWWKMKTVYHMKKSSKKEDRLVDPNVQNSKMNSQRAAMHYLRLKKEFFFDLFVILPIPQVVLWVVVPALIEQGSTMWIMTIFLIMFLFQYLPKIYHSVSSLRRLQNSSGYIFGTIWWGIALNLIAYFIASHVSIIGTSLQENLSLLSDVPVEIFASVTLTDIPPNFRRKRFRRNVCAGMNFLTRELPSEQFSPVFRRQICNVTGGFCLPVTVRFPVVLPSHNALSISSISFDTKIIQAVGACWYLLGIQRATKCLTEQCSAIQGCLLQALGCIDPIYYGRTTEIREKTRLIWANSTRATENCLGNSGNNYSYGAYRLTVLIVANTSRVEKILLPLLWGLMTLTTFGGALVSTTDWLEIIFNIVVITSGLILVTMLIGNIKVFLHSTTCKKKTLHMKMRSLDWWMRQRQLPKSIRQRVRQYERQRWAAMRGVDECNMISNLPQGLRRDIKYHLCLDLVRQVPLFQHMDELVLENICDRVKSLITREGDPVQRMIFIVRGHLQSKQLLRDGLQSCCMLGPGNFSGDELLSWCLRRPFVHRLPPSSSTLITLETTEAFGLEAADVKYVTQHFRYVFLNERVRRSARYYSPAWRTWAAVAIQLAWRSHRVMVVAGSGSGSGSGSGCRGYARPRRPASRCASPGEERLRHYAAMLTSPKPHAEGFY</sequence>
<accession>A0ABD0W7K2</accession>
<feature type="region of interest" description="Disordered" evidence="3">
    <location>
        <begin position="1"/>
        <end position="21"/>
    </location>
</feature>
<keyword evidence="4" id="KW-0472">Membrane</keyword>
<evidence type="ECO:0000313" key="6">
    <source>
        <dbReference type="Proteomes" id="UP001552299"/>
    </source>
</evidence>
<name>A0ABD0W7K2_DENTH</name>